<accession>A0A2R4XK92</accession>
<keyword evidence="3" id="KW-1185">Reference proteome</keyword>
<dbReference type="InterPro" id="IPR002491">
    <property type="entry name" value="ABC_transptr_periplasmic_BD"/>
</dbReference>
<dbReference type="PANTHER" id="PTHR30535:SF4">
    <property type="entry name" value="HEMIN-BINDING PERIPLASMIC PROTEIN HMUT"/>
    <property type="match status" value="1"/>
</dbReference>
<dbReference type="PANTHER" id="PTHR30535">
    <property type="entry name" value="VITAMIN B12-BINDING PROTEIN"/>
    <property type="match status" value="1"/>
</dbReference>
<sequence length="279" mass="29237">MAVIHDGQSGGTLESGCFSAAGPGCFPTGDAWWQRDRDRLCSRRGGRIIGTDQSSIYPPEATELPSVGYYRKLPSEGVVSLRPSLIVASENAGPPEVIEQLKQLGISVVMVSDKPDLESLRSRVETVARALGKPEQGKLLLEEMESALASVEETTIPALGAMTIVMRGGKLLGAGADTAANVVLETAGLKNVLAEQNAYRPLSAEVVSALAPDVIIVTSSTVESMGGVEKVKQSPVIAMTPAVQNSRVIVLDDMLAQGFGLRFPQAIAKVQDGVLGAAN</sequence>
<gene>
    <name evidence="2" type="ORF">DBV39_11380</name>
</gene>
<evidence type="ECO:0000259" key="1">
    <source>
        <dbReference type="PROSITE" id="PS50983"/>
    </source>
</evidence>
<dbReference type="InterPro" id="IPR050902">
    <property type="entry name" value="ABC_Transporter_SBP"/>
</dbReference>
<evidence type="ECO:0000313" key="2">
    <source>
        <dbReference type="EMBL" id="AWB34206.1"/>
    </source>
</evidence>
<name>A0A2R4XK92_9BURK</name>
<feature type="domain" description="Fe/B12 periplasmic-binding" evidence="1">
    <location>
        <begin position="17"/>
        <end position="278"/>
    </location>
</feature>
<organism evidence="2 3">
    <name type="scientific">Orrella marina</name>
    <dbReference type="NCBI Taxonomy" id="2163011"/>
    <lineage>
        <taxon>Bacteria</taxon>
        <taxon>Pseudomonadati</taxon>
        <taxon>Pseudomonadota</taxon>
        <taxon>Betaproteobacteria</taxon>
        <taxon>Burkholderiales</taxon>
        <taxon>Alcaligenaceae</taxon>
        <taxon>Orrella</taxon>
    </lineage>
</organism>
<proteinExistence type="predicted"/>
<dbReference type="OrthoDB" id="9797736at2"/>
<dbReference type="Proteomes" id="UP000244571">
    <property type="component" value="Chromosome"/>
</dbReference>
<dbReference type="AlphaFoldDB" id="A0A2R4XK92"/>
<reference evidence="2 3" key="1">
    <citation type="submission" date="2018-04" db="EMBL/GenBank/DDBJ databases">
        <title>Bordetella sp. HZ20 isolated from seawater.</title>
        <authorList>
            <person name="Sun C."/>
        </authorList>
    </citation>
    <scope>NUCLEOTIDE SEQUENCE [LARGE SCALE GENOMIC DNA]</scope>
    <source>
        <strain evidence="2 3">HZ20</strain>
    </source>
</reference>
<evidence type="ECO:0000313" key="3">
    <source>
        <dbReference type="Proteomes" id="UP000244571"/>
    </source>
</evidence>
<dbReference type="KEGG" id="boz:DBV39_11380"/>
<dbReference type="EMBL" id="CP028901">
    <property type="protein sequence ID" value="AWB34206.1"/>
    <property type="molecule type" value="Genomic_DNA"/>
</dbReference>
<dbReference type="SUPFAM" id="SSF53807">
    <property type="entry name" value="Helical backbone' metal receptor"/>
    <property type="match status" value="1"/>
</dbReference>
<dbReference type="Gene3D" id="3.40.50.1980">
    <property type="entry name" value="Nitrogenase molybdenum iron protein domain"/>
    <property type="match status" value="2"/>
</dbReference>
<dbReference type="PROSITE" id="PS50983">
    <property type="entry name" value="FE_B12_PBP"/>
    <property type="match status" value="1"/>
</dbReference>
<dbReference type="Pfam" id="PF01497">
    <property type="entry name" value="Peripla_BP_2"/>
    <property type="match status" value="1"/>
</dbReference>
<protein>
    <submittedName>
        <fullName evidence="2">Hemin ABC transporter substrate-binding protein</fullName>
    </submittedName>
</protein>